<evidence type="ECO:0000256" key="1">
    <source>
        <dbReference type="ARBA" id="ARBA00004801"/>
    </source>
</evidence>
<comment type="subcellular location">
    <subcellularLocation>
        <location evidence="10">Nucleus</location>
    </subcellularLocation>
</comment>
<dbReference type="STRING" id="6832.A0A553NVQ2"/>
<evidence type="ECO:0000256" key="8">
    <source>
        <dbReference type="ARBA" id="ARBA00022840"/>
    </source>
</evidence>
<evidence type="ECO:0000256" key="11">
    <source>
        <dbReference type="SAM" id="SignalP"/>
    </source>
</evidence>
<evidence type="ECO:0000256" key="7">
    <source>
        <dbReference type="ARBA" id="ARBA00022777"/>
    </source>
</evidence>
<dbReference type="InterPro" id="IPR001805">
    <property type="entry name" value="Adenokinase"/>
</dbReference>
<comment type="catalytic activity">
    <reaction evidence="10">
        <text>adenosine + ATP = AMP + ADP + H(+)</text>
        <dbReference type="Rhea" id="RHEA:20824"/>
        <dbReference type="ChEBI" id="CHEBI:15378"/>
        <dbReference type="ChEBI" id="CHEBI:16335"/>
        <dbReference type="ChEBI" id="CHEBI:30616"/>
        <dbReference type="ChEBI" id="CHEBI:456215"/>
        <dbReference type="ChEBI" id="CHEBI:456216"/>
        <dbReference type="EC" id="2.7.1.20"/>
    </reaction>
</comment>
<keyword evidence="7 10" id="KW-0418">Kinase</keyword>
<dbReference type="InterPro" id="IPR002173">
    <property type="entry name" value="Carboh/pur_kinase_PfkB_CS"/>
</dbReference>
<evidence type="ECO:0000313" key="13">
    <source>
        <dbReference type="EMBL" id="TRY69511.1"/>
    </source>
</evidence>
<reference evidence="13 14" key="1">
    <citation type="journal article" date="2018" name="Nat. Ecol. Evol.">
        <title>Genomic signatures of mitonuclear coevolution across populations of Tigriopus californicus.</title>
        <authorList>
            <person name="Barreto F.S."/>
            <person name="Watson E.T."/>
            <person name="Lima T.G."/>
            <person name="Willett C.S."/>
            <person name="Edmands S."/>
            <person name="Li W."/>
            <person name="Burton R.S."/>
        </authorList>
    </citation>
    <scope>NUCLEOTIDE SEQUENCE [LARGE SCALE GENOMIC DNA]</scope>
    <source>
        <strain evidence="13 14">San Diego</strain>
    </source>
</reference>
<dbReference type="SUPFAM" id="SSF53613">
    <property type="entry name" value="Ribokinase-like"/>
    <property type="match status" value="1"/>
</dbReference>
<evidence type="ECO:0000256" key="5">
    <source>
        <dbReference type="ARBA" id="ARBA00022726"/>
    </source>
</evidence>
<keyword evidence="10" id="KW-0539">Nucleus</keyword>
<dbReference type="Pfam" id="PF00294">
    <property type="entry name" value="PfkB"/>
    <property type="match status" value="1"/>
</dbReference>
<dbReference type="AlphaFoldDB" id="A0A553NVQ2"/>
<name>A0A553NVQ2_TIGCA</name>
<dbReference type="PANTHER" id="PTHR45769">
    <property type="entry name" value="ADENOSINE KINASE"/>
    <property type="match status" value="1"/>
</dbReference>
<dbReference type="PANTHER" id="PTHR45769:SF3">
    <property type="entry name" value="ADENOSINE KINASE"/>
    <property type="match status" value="1"/>
</dbReference>
<evidence type="ECO:0000256" key="4">
    <source>
        <dbReference type="ARBA" id="ARBA00022679"/>
    </source>
</evidence>
<feature type="signal peptide" evidence="11">
    <location>
        <begin position="1"/>
        <end position="22"/>
    </location>
</feature>
<protein>
    <recommendedName>
        <fullName evidence="3 10">Adenosine kinase</fullName>
        <shortName evidence="10">AK</shortName>
        <ecNumber evidence="3 10">2.7.1.20</ecNumber>
    </recommendedName>
    <alternativeName>
        <fullName evidence="10">Adenosine 5'-phosphotransferase</fullName>
    </alternativeName>
</protein>
<organism evidence="13 14">
    <name type="scientific">Tigriopus californicus</name>
    <name type="common">Marine copepod</name>
    <dbReference type="NCBI Taxonomy" id="6832"/>
    <lineage>
        <taxon>Eukaryota</taxon>
        <taxon>Metazoa</taxon>
        <taxon>Ecdysozoa</taxon>
        <taxon>Arthropoda</taxon>
        <taxon>Crustacea</taxon>
        <taxon>Multicrustacea</taxon>
        <taxon>Hexanauplia</taxon>
        <taxon>Copepoda</taxon>
        <taxon>Harpacticoida</taxon>
        <taxon>Harpacticidae</taxon>
        <taxon>Tigriopus</taxon>
    </lineage>
</organism>
<dbReference type="InterPro" id="IPR029056">
    <property type="entry name" value="Ribokinase-like"/>
</dbReference>
<dbReference type="GO" id="GO:0006144">
    <property type="term" value="P:purine nucleobase metabolic process"/>
    <property type="evidence" value="ECO:0007669"/>
    <property type="project" value="TreeGrafter"/>
</dbReference>
<comment type="pathway">
    <text evidence="1 10">Purine metabolism; AMP biosynthesis via salvage pathway; AMP from adenosine: step 1/1.</text>
</comment>
<dbReference type="Gene3D" id="3.30.1110.10">
    <property type="match status" value="1"/>
</dbReference>
<dbReference type="OrthoDB" id="432447at2759"/>
<gene>
    <name evidence="13" type="ORF">TCAL_09405</name>
</gene>
<comment type="similarity">
    <text evidence="2 10">Belongs to the carbohydrate kinase PfkB family.</text>
</comment>
<dbReference type="UniPathway" id="UPA00588">
    <property type="reaction ID" value="UER00659"/>
</dbReference>
<keyword evidence="11" id="KW-0732">Signal</keyword>
<keyword evidence="5 10" id="KW-0660">Purine salvage</keyword>
<comment type="cofactor">
    <cofactor evidence="10">
        <name>Mg(2+)</name>
        <dbReference type="ChEBI" id="CHEBI:18420"/>
    </cofactor>
    <text evidence="10">Binds 3 Mg(2+) ions per subunit.</text>
</comment>
<evidence type="ECO:0000256" key="3">
    <source>
        <dbReference type="ARBA" id="ARBA00012119"/>
    </source>
</evidence>
<feature type="domain" description="Carbohydrate kinase PfkB" evidence="12">
    <location>
        <begin position="54"/>
        <end position="369"/>
    </location>
</feature>
<evidence type="ECO:0000256" key="10">
    <source>
        <dbReference type="RuleBase" id="RU368116"/>
    </source>
</evidence>
<comment type="subunit">
    <text evidence="10">Monomer.</text>
</comment>
<dbReference type="GO" id="GO:0044209">
    <property type="term" value="P:AMP salvage"/>
    <property type="evidence" value="ECO:0007669"/>
    <property type="project" value="UniProtKB-UniRule"/>
</dbReference>
<dbReference type="EC" id="2.7.1.20" evidence="3 10"/>
<dbReference type="InterPro" id="IPR011611">
    <property type="entry name" value="PfkB_dom"/>
</dbReference>
<dbReference type="EMBL" id="VCGU01000010">
    <property type="protein sequence ID" value="TRY69511.1"/>
    <property type="molecule type" value="Genomic_DNA"/>
</dbReference>
<dbReference type="OMA" id="APRYECV"/>
<keyword evidence="14" id="KW-1185">Reference proteome</keyword>
<keyword evidence="10" id="KW-0460">Magnesium</keyword>
<keyword evidence="4 10" id="KW-0808">Transferase</keyword>
<evidence type="ECO:0000256" key="2">
    <source>
        <dbReference type="ARBA" id="ARBA00010688"/>
    </source>
</evidence>
<evidence type="ECO:0000259" key="12">
    <source>
        <dbReference type="Pfam" id="PF00294"/>
    </source>
</evidence>
<comment type="function">
    <text evidence="10">ATP dependent phosphorylation of adenosine and other related nucleoside analogs to monophosphate derivatives.</text>
</comment>
<dbReference type="Proteomes" id="UP000318571">
    <property type="component" value="Chromosome 1"/>
</dbReference>
<dbReference type="GO" id="GO:0005634">
    <property type="term" value="C:nucleus"/>
    <property type="evidence" value="ECO:0007669"/>
    <property type="project" value="UniProtKB-SubCell"/>
</dbReference>
<evidence type="ECO:0000313" key="14">
    <source>
        <dbReference type="Proteomes" id="UP000318571"/>
    </source>
</evidence>
<dbReference type="Gene3D" id="3.40.1190.20">
    <property type="match status" value="1"/>
</dbReference>
<dbReference type="GO" id="GO:0006166">
    <property type="term" value="P:purine ribonucleoside salvage"/>
    <property type="evidence" value="ECO:0007669"/>
    <property type="project" value="UniProtKB-KW"/>
</dbReference>
<dbReference type="GO" id="GO:0005524">
    <property type="term" value="F:ATP binding"/>
    <property type="evidence" value="ECO:0007669"/>
    <property type="project" value="UniProtKB-UniRule"/>
</dbReference>
<evidence type="ECO:0000256" key="9">
    <source>
        <dbReference type="PIRSR" id="PIRSR601805-1"/>
    </source>
</evidence>
<keyword evidence="8 10" id="KW-0067">ATP-binding</keyword>
<feature type="active site" description="Proton acceptor" evidence="9">
    <location>
        <position position="330"/>
    </location>
</feature>
<proteinExistence type="inferred from homology"/>
<evidence type="ECO:0000256" key="6">
    <source>
        <dbReference type="ARBA" id="ARBA00022741"/>
    </source>
</evidence>
<comment type="caution">
    <text evidence="13">The sequence shown here is derived from an EMBL/GenBank/DDBJ whole genome shotgun (WGS) entry which is preliminary data.</text>
</comment>
<dbReference type="GO" id="GO:0005829">
    <property type="term" value="C:cytosol"/>
    <property type="evidence" value="ECO:0007669"/>
    <property type="project" value="TreeGrafter"/>
</dbReference>
<dbReference type="PROSITE" id="PS00584">
    <property type="entry name" value="PFKB_KINASES_2"/>
    <property type="match status" value="1"/>
</dbReference>
<sequence length="370" mass="41070">MSRQLTLFFGNALLDLTVPVTAEEEKHLVQRFGLVPHVGQEKDTIQNELMAFVSETRSDSTSYAPGGCALNSSRMMAWLCQREALDVTTVFIGTRGAMDRSTQKLLSLVQNDGVDILMAERLNLPTGHCINLVQSVERTMVANLGAASHFNLSDLQELGVESKLKMTQLVYMEGFFAIHSLDAFKAIIHLCCQRARIKFCFNLCGEYVCRSFEFVKEVTYALSEMDILYGNMSEFETFLKTASTLDNPNIEALKCGLKGGQYIQSAEERSDRTKGRLESSHICTVIITNGSNPVISFLLDTTASRVFEFLSVRVPKVPRNEIKDTVGAGDCFVAGYLFAMLLNRSRLQCIEKGIEASHLVLKQSGTSLPN</sequence>
<dbReference type="GO" id="GO:0004001">
    <property type="term" value="F:adenosine kinase activity"/>
    <property type="evidence" value="ECO:0007669"/>
    <property type="project" value="UniProtKB-UniRule"/>
</dbReference>
<keyword evidence="6 10" id="KW-0547">Nucleotide-binding</keyword>
<dbReference type="CDD" id="cd01168">
    <property type="entry name" value="adenosine_kinase"/>
    <property type="match status" value="1"/>
</dbReference>
<feature type="chain" id="PRO_5021737959" description="Adenosine kinase" evidence="11">
    <location>
        <begin position="23"/>
        <end position="370"/>
    </location>
</feature>
<accession>A0A553NVQ2</accession>